<gene>
    <name evidence="1" type="ORF">C8F04DRAFT_1132462</name>
</gene>
<dbReference type="Proteomes" id="UP001218188">
    <property type="component" value="Unassembled WGS sequence"/>
</dbReference>
<evidence type="ECO:0000313" key="2">
    <source>
        <dbReference type="Proteomes" id="UP001218188"/>
    </source>
</evidence>
<dbReference type="EMBL" id="JARJCM010000174">
    <property type="protein sequence ID" value="KAJ7024182.1"/>
    <property type="molecule type" value="Genomic_DNA"/>
</dbReference>
<feature type="non-terminal residue" evidence="1">
    <location>
        <position position="1"/>
    </location>
</feature>
<keyword evidence="2" id="KW-1185">Reference proteome</keyword>
<evidence type="ECO:0000313" key="1">
    <source>
        <dbReference type="EMBL" id="KAJ7024182.1"/>
    </source>
</evidence>
<protein>
    <submittedName>
        <fullName evidence="1">Uncharacterized protein</fullName>
    </submittedName>
</protein>
<reference evidence="1" key="1">
    <citation type="submission" date="2023-03" db="EMBL/GenBank/DDBJ databases">
        <title>Massive genome expansion in bonnet fungi (Mycena s.s.) driven by repeated elements and novel gene families across ecological guilds.</title>
        <authorList>
            <consortium name="Lawrence Berkeley National Laboratory"/>
            <person name="Harder C.B."/>
            <person name="Miyauchi S."/>
            <person name="Viragh M."/>
            <person name="Kuo A."/>
            <person name="Thoen E."/>
            <person name="Andreopoulos B."/>
            <person name="Lu D."/>
            <person name="Skrede I."/>
            <person name="Drula E."/>
            <person name="Henrissat B."/>
            <person name="Morin E."/>
            <person name="Kohler A."/>
            <person name="Barry K."/>
            <person name="LaButti K."/>
            <person name="Morin E."/>
            <person name="Salamov A."/>
            <person name="Lipzen A."/>
            <person name="Mereny Z."/>
            <person name="Hegedus B."/>
            <person name="Baldrian P."/>
            <person name="Stursova M."/>
            <person name="Weitz H."/>
            <person name="Taylor A."/>
            <person name="Grigoriev I.V."/>
            <person name="Nagy L.G."/>
            <person name="Martin F."/>
            <person name="Kauserud H."/>
        </authorList>
    </citation>
    <scope>NUCLEOTIDE SEQUENCE</scope>
    <source>
        <strain evidence="1">CBHHK200</strain>
    </source>
</reference>
<comment type="caution">
    <text evidence="1">The sequence shown here is derived from an EMBL/GenBank/DDBJ whole genome shotgun (WGS) entry which is preliminary data.</text>
</comment>
<accession>A0AAD6SBI7</accession>
<name>A0AAD6SBI7_9AGAR</name>
<organism evidence="1 2">
    <name type="scientific">Mycena alexandri</name>
    <dbReference type="NCBI Taxonomy" id="1745969"/>
    <lineage>
        <taxon>Eukaryota</taxon>
        <taxon>Fungi</taxon>
        <taxon>Dikarya</taxon>
        <taxon>Basidiomycota</taxon>
        <taxon>Agaricomycotina</taxon>
        <taxon>Agaricomycetes</taxon>
        <taxon>Agaricomycetidae</taxon>
        <taxon>Agaricales</taxon>
        <taxon>Marasmiineae</taxon>
        <taxon>Mycenaceae</taxon>
        <taxon>Mycena</taxon>
    </lineage>
</organism>
<proteinExistence type="predicted"/>
<sequence>MSLYVEGLLVHSVAFSAVPRSSISAAFNARLTPRNRAHFVFTTYAGPYASLTTVLNCDISPRSSPDVVLGLDWVSMIRESLLRAGHRLDPSFDPWALFTSAGASQTPFTPLPSHDSLQPQATQVPFVPATATASNYSPCMFNRTFPFLAHFVL</sequence>
<dbReference type="AlphaFoldDB" id="A0AAD6SBI7"/>